<feature type="transmembrane region" description="Helical" evidence="6">
    <location>
        <begin position="143"/>
        <end position="164"/>
    </location>
</feature>
<dbReference type="InterPro" id="IPR051461">
    <property type="entry name" value="UPF0750_membrane"/>
</dbReference>
<dbReference type="OrthoDB" id="401129at2"/>
<keyword evidence="2" id="KW-1003">Cell membrane</keyword>
<dbReference type="InterPro" id="IPR019264">
    <property type="entry name" value="DUF2179"/>
</dbReference>
<dbReference type="Pfam" id="PF10035">
    <property type="entry name" value="DUF2179"/>
    <property type="match status" value="1"/>
</dbReference>
<organism evidence="8 9">
    <name type="scientific">Mycoplasma marinum</name>
    <dbReference type="NCBI Taxonomy" id="1937190"/>
    <lineage>
        <taxon>Bacteria</taxon>
        <taxon>Bacillati</taxon>
        <taxon>Mycoplasmatota</taxon>
        <taxon>Mollicutes</taxon>
        <taxon>Mycoplasmataceae</taxon>
        <taxon>Mycoplasma</taxon>
    </lineage>
</organism>
<dbReference type="Pfam" id="PF02588">
    <property type="entry name" value="YitT_membrane"/>
    <property type="match status" value="1"/>
</dbReference>
<keyword evidence="3 6" id="KW-0812">Transmembrane</keyword>
<feature type="transmembrane region" description="Helical" evidence="6">
    <location>
        <begin position="90"/>
        <end position="107"/>
    </location>
</feature>
<evidence type="ECO:0000256" key="5">
    <source>
        <dbReference type="ARBA" id="ARBA00023136"/>
    </source>
</evidence>
<name>A0A4R0XT75_9MOLU</name>
<evidence type="ECO:0000256" key="4">
    <source>
        <dbReference type="ARBA" id="ARBA00022989"/>
    </source>
</evidence>
<evidence type="ECO:0000313" key="8">
    <source>
        <dbReference type="EMBL" id="TCG10947.1"/>
    </source>
</evidence>
<keyword evidence="9" id="KW-1185">Reference proteome</keyword>
<dbReference type="PANTHER" id="PTHR33545:SF5">
    <property type="entry name" value="UPF0750 MEMBRANE PROTEIN YITT"/>
    <property type="match status" value="1"/>
</dbReference>
<keyword evidence="4 6" id="KW-1133">Transmembrane helix</keyword>
<feature type="transmembrane region" description="Helical" evidence="6">
    <location>
        <begin position="230"/>
        <end position="256"/>
    </location>
</feature>
<proteinExistence type="predicted"/>
<sequence length="347" mass="39116">MNKKYTYIINNKITRKWARIIFALLISSFLFAFGMKFFISSAKTFSSGLGAIPQLITYITSLDQKYFSILYLAINIPLLIVFYFLVKKKFIILTFLWLLLQLGWGQTMEFIPGIKSADPFAIGLYDKPINGISASERMVTEKWAIIVQPMIGAIISGIGMSIAWKFGASTGGSDIIIYYISTKKQKSPGKIITVMSLGVALTMIIIQTSMKQVPVFQTNQGTKFSNPTSAQMLFGPITWGTLGYVFVSSAMVSILYPKYKKVEVMISSSKYEQIAKYLKYSGYKHGYNISSVKSGYTDKEVKTIRTVMLFLEHKDIVKKLREIDPNVWVSVTIVKNVYGNFNAIMID</sequence>
<evidence type="ECO:0000256" key="6">
    <source>
        <dbReference type="SAM" id="Phobius"/>
    </source>
</evidence>
<evidence type="ECO:0000256" key="2">
    <source>
        <dbReference type="ARBA" id="ARBA00022475"/>
    </source>
</evidence>
<dbReference type="AlphaFoldDB" id="A0A4R0XT75"/>
<dbReference type="InterPro" id="IPR015867">
    <property type="entry name" value="N-reg_PII/ATP_PRibTrfase_C"/>
</dbReference>
<dbReference type="EMBL" id="PSZO01000017">
    <property type="protein sequence ID" value="TCG10947.1"/>
    <property type="molecule type" value="Genomic_DNA"/>
</dbReference>
<dbReference type="InterPro" id="IPR003740">
    <property type="entry name" value="YitT"/>
</dbReference>
<reference evidence="8 9" key="1">
    <citation type="submission" date="2018-02" db="EMBL/GenBank/DDBJ databases">
        <title>Mycoplasma marinum and Mycoplasma todarodis sp. nov., moderately halophilic and psychrotolerant mycoplasmas isolated from cephalopods.</title>
        <authorList>
            <person name="Viver T."/>
        </authorList>
    </citation>
    <scope>NUCLEOTIDE SEQUENCE [LARGE SCALE GENOMIC DNA]</scope>
    <source>
        <strain evidence="8 9">PE</strain>
    </source>
</reference>
<dbReference type="Gene3D" id="3.30.70.120">
    <property type="match status" value="1"/>
</dbReference>
<feature type="domain" description="DUF2179" evidence="7">
    <location>
        <begin position="285"/>
        <end position="339"/>
    </location>
</feature>
<evidence type="ECO:0000259" key="7">
    <source>
        <dbReference type="Pfam" id="PF10035"/>
    </source>
</evidence>
<dbReference type="Proteomes" id="UP000294192">
    <property type="component" value="Unassembled WGS sequence"/>
</dbReference>
<dbReference type="PANTHER" id="PTHR33545">
    <property type="entry name" value="UPF0750 MEMBRANE PROTEIN YITT-RELATED"/>
    <property type="match status" value="1"/>
</dbReference>
<feature type="transmembrane region" description="Helical" evidence="6">
    <location>
        <begin position="191"/>
        <end position="210"/>
    </location>
</feature>
<comment type="subcellular location">
    <subcellularLocation>
        <location evidence="1">Cell membrane</location>
        <topology evidence="1">Multi-pass membrane protein</topology>
    </subcellularLocation>
</comment>
<feature type="transmembrane region" description="Helical" evidence="6">
    <location>
        <begin position="20"/>
        <end position="39"/>
    </location>
</feature>
<feature type="transmembrane region" description="Helical" evidence="6">
    <location>
        <begin position="66"/>
        <end position="85"/>
    </location>
</feature>
<dbReference type="RefSeq" id="WP_131599381.1">
    <property type="nucleotide sequence ID" value="NZ_PSZO01000017.1"/>
</dbReference>
<evidence type="ECO:0000256" key="1">
    <source>
        <dbReference type="ARBA" id="ARBA00004651"/>
    </source>
</evidence>
<comment type="caution">
    <text evidence="8">The sequence shown here is derived from an EMBL/GenBank/DDBJ whole genome shotgun (WGS) entry which is preliminary data.</text>
</comment>
<protein>
    <recommendedName>
        <fullName evidence="7">DUF2179 domain-containing protein</fullName>
    </recommendedName>
</protein>
<accession>A0A4R0XT75</accession>
<gene>
    <name evidence="8" type="ORF">C4B24_03500</name>
</gene>
<evidence type="ECO:0000256" key="3">
    <source>
        <dbReference type="ARBA" id="ARBA00022692"/>
    </source>
</evidence>
<keyword evidence="5 6" id="KW-0472">Membrane</keyword>
<evidence type="ECO:0000313" key="9">
    <source>
        <dbReference type="Proteomes" id="UP000294192"/>
    </source>
</evidence>
<dbReference type="GO" id="GO:0005886">
    <property type="term" value="C:plasma membrane"/>
    <property type="evidence" value="ECO:0007669"/>
    <property type="project" value="UniProtKB-SubCell"/>
</dbReference>